<name>A0ABP9NBJ8_9GAMM</name>
<comment type="caution">
    <text evidence="1">The sequence shown here is derived from an EMBL/GenBank/DDBJ whole genome shotgun (WGS) entry which is preliminary data.</text>
</comment>
<gene>
    <name evidence="1" type="ORF">GCM10023211_22300</name>
</gene>
<dbReference type="RefSeq" id="WP_345492240.1">
    <property type="nucleotide sequence ID" value="NZ_BAABHY010000006.1"/>
</dbReference>
<evidence type="ECO:0000313" key="2">
    <source>
        <dbReference type="Proteomes" id="UP001500171"/>
    </source>
</evidence>
<protein>
    <submittedName>
        <fullName evidence="1">Uncharacterized protein</fullName>
    </submittedName>
</protein>
<proteinExistence type="predicted"/>
<dbReference type="EMBL" id="BAABHY010000006">
    <property type="protein sequence ID" value="GAA5113739.1"/>
    <property type="molecule type" value="Genomic_DNA"/>
</dbReference>
<dbReference type="Proteomes" id="UP001500171">
    <property type="component" value="Unassembled WGS sequence"/>
</dbReference>
<sequence>MITNKTFELNTSITGKVTLTLTHNEHQNYMSADYGFSEVGQNSANCSHIIKVTSDGFRSRDDGFRWAMREAEEFTNIINKLRLELTQNRALDDYDVALIGFENDKFNVIFVKTSDDFAKINTMFTYALLDLTPFKKRDKTQHTNLEFDKTLNNFKRDVQIWCLGHINDIVINIPDVLKIKLDITEKLKKIHIMKHINGIAQSQGEPIVYESIREFYEDVEILVKNLINTVNLTLEKRLDLSTDHEFYICKARNNKLVVTENPKKVGGNEIGIVNYSVVYQFNLADGYYINLDYLKQTCDDTLNKLNDLFIIQK</sequence>
<accession>A0ABP9NBJ8</accession>
<organism evidence="1 2">
    <name type="scientific">Orbus sasakiae</name>
    <dbReference type="NCBI Taxonomy" id="1078475"/>
    <lineage>
        <taxon>Bacteria</taxon>
        <taxon>Pseudomonadati</taxon>
        <taxon>Pseudomonadota</taxon>
        <taxon>Gammaproteobacteria</taxon>
        <taxon>Orbales</taxon>
        <taxon>Orbaceae</taxon>
        <taxon>Orbus</taxon>
    </lineage>
</organism>
<evidence type="ECO:0000313" key="1">
    <source>
        <dbReference type="EMBL" id="GAA5113739.1"/>
    </source>
</evidence>
<reference evidence="2" key="1">
    <citation type="journal article" date="2019" name="Int. J. Syst. Evol. Microbiol.">
        <title>The Global Catalogue of Microorganisms (GCM) 10K type strain sequencing project: providing services to taxonomists for standard genome sequencing and annotation.</title>
        <authorList>
            <consortium name="The Broad Institute Genomics Platform"/>
            <consortium name="The Broad Institute Genome Sequencing Center for Infectious Disease"/>
            <person name="Wu L."/>
            <person name="Ma J."/>
        </authorList>
    </citation>
    <scope>NUCLEOTIDE SEQUENCE [LARGE SCALE GENOMIC DNA]</scope>
    <source>
        <strain evidence="2">JCM 18050</strain>
    </source>
</reference>
<keyword evidence="2" id="KW-1185">Reference proteome</keyword>